<accession>A0ABW3QW51</accession>
<name>A0ABW3QW51_9PSEU</name>
<feature type="transmembrane region" description="Helical" evidence="1">
    <location>
        <begin position="165"/>
        <end position="182"/>
    </location>
</feature>
<feature type="transmembrane region" description="Helical" evidence="1">
    <location>
        <begin position="107"/>
        <end position="131"/>
    </location>
</feature>
<feature type="transmembrane region" description="Helical" evidence="1">
    <location>
        <begin position="21"/>
        <end position="41"/>
    </location>
</feature>
<proteinExistence type="predicted"/>
<organism evidence="2 3">
    <name type="scientific">Saccharothrix hoggarensis</name>
    <dbReference type="NCBI Taxonomy" id="913853"/>
    <lineage>
        <taxon>Bacteria</taxon>
        <taxon>Bacillati</taxon>
        <taxon>Actinomycetota</taxon>
        <taxon>Actinomycetes</taxon>
        <taxon>Pseudonocardiales</taxon>
        <taxon>Pseudonocardiaceae</taxon>
        <taxon>Saccharothrix</taxon>
    </lineage>
</organism>
<evidence type="ECO:0000256" key="1">
    <source>
        <dbReference type="SAM" id="Phobius"/>
    </source>
</evidence>
<feature type="transmembrane region" description="Helical" evidence="1">
    <location>
        <begin position="137"/>
        <end position="158"/>
    </location>
</feature>
<dbReference type="RefSeq" id="WP_380724296.1">
    <property type="nucleotide sequence ID" value="NZ_JBHTLK010000081.1"/>
</dbReference>
<dbReference type="EMBL" id="JBHTLK010000081">
    <property type="protein sequence ID" value="MFD1148881.1"/>
    <property type="molecule type" value="Genomic_DNA"/>
</dbReference>
<comment type="caution">
    <text evidence="2">The sequence shown here is derived from an EMBL/GenBank/DDBJ whole genome shotgun (WGS) entry which is preliminary data.</text>
</comment>
<keyword evidence="1" id="KW-0812">Transmembrane</keyword>
<feature type="transmembrane region" description="Helical" evidence="1">
    <location>
        <begin position="76"/>
        <end position="95"/>
    </location>
</feature>
<keyword evidence="1" id="KW-1133">Transmembrane helix</keyword>
<evidence type="ECO:0000313" key="3">
    <source>
        <dbReference type="Proteomes" id="UP001597168"/>
    </source>
</evidence>
<feature type="transmembrane region" description="Helical" evidence="1">
    <location>
        <begin position="188"/>
        <end position="205"/>
    </location>
</feature>
<feature type="transmembrane region" description="Helical" evidence="1">
    <location>
        <begin position="235"/>
        <end position="256"/>
    </location>
</feature>
<sequence length="259" mass="27176">MADLLGDLAALRRRAREDRHAYPFPLLFFGVASFLAMPLYAPAGPAPHLVVHEISLNPLTVLGAAAGVRHPLALGLYWLAVLVAGALATAWWYRGRGRRVGIETSTSGYLAALAIGLGAPLVSMGLVWYLPRTTFGLWGQGQATGVGLVVIPLATVLWRRKAPRVLTVAAAVLGTAVLQYAQAWIGQFIAIGLGLVVLAAVERSTRFTTTTAAYLVALCVTAGFTPLTVTPATAWSMGSVVVLPGFVLVVGGLVGLRRG</sequence>
<gene>
    <name evidence="2" type="ORF">ACFQ3T_17260</name>
</gene>
<feature type="transmembrane region" description="Helical" evidence="1">
    <location>
        <begin position="212"/>
        <end position="229"/>
    </location>
</feature>
<protein>
    <submittedName>
        <fullName evidence="2">Uncharacterized protein</fullName>
    </submittedName>
</protein>
<keyword evidence="1" id="KW-0472">Membrane</keyword>
<evidence type="ECO:0000313" key="2">
    <source>
        <dbReference type="EMBL" id="MFD1148881.1"/>
    </source>
</evidence>
<keyword evidence="3" id="KW-1185">Reference proteome</keyword>
<dbReference type="Proteomes" id="UP001597168">
    <property type="component" value="Unassembled WGS sequence"/>
</dbReference>
<reference evidence="3" key="1">
    <citation type="journal article" date="2019" name="Int. J. Syst. Evol. Microbiol.">
        <title>The Global Catalogue of Microorganisms (GCM) 10K type strain sequencing project: providing services to taxonomists for standard genome sequencing and annotation.</title>
        <authorList>
            <consortium name="The Broad Institute Genomics Platform"/>
            <consortium name="The Broad Institute Genome Sequencing Center for Infectious Disease"/>
            <person name="Wu L."/>
            <person name="Ma J."/>
        </authorList>
    </citation>
    <scope>NUCLEOTIDE SEQUENCE [LARGE SCALE GENOMIC DNA]</scope>
    <source>
        <strain evidence="3">CCUG 60214</strain>
    </source>
</reference>